<dbReference type="AlphaFoldDB" id="A0A5P8P1L8"/>
<evidence type="ECO:0000313" key="10">
    <source>
        <dbReference type="Proteomes" id="UP000326944"/>
    </source>
</evidence>
<feature type="domain" description="ABC3 transporter permease C-terminal" evidence="8">
    <location>
        <begin position="260"/>
        <end position="386"/>
    </location>
</feature>
<dbReference type="Proteomes" id="UP000326944">
    <property type="component" value="Chromosome"/>
</dbReference>
<dbReference type="KEGG" id="sulg:FJR48_07105"/>
<comment type="subcellular location">
    <subcellularLocation>
        <location evidence="1">Cell membrane</location>
        <topology evidence="1">Multi-pass membrane protein</topology>
    </subcellularLocation>
</comment>
<evidence type="ECO:0000256" key="2">
    <source>
        <dbReference type="ARBA" id="ARBA00005236"/>
    </source>
</evidence>
<dbReference type="PANTHER" id="PTHR30489">
    <property type="entry name" value="LIPOPROTEIN-RELEASING SYSTEM TRANSMEMBRANE PROTEIN LOLE"/>
    <property type="match status" value="1"/>
</dbReference>
<evidence type="ECO:0000256" key="4">
    <source>
        <dbReference type="ARBA" id="ARBA00022692"/>
    </source>
</evidence>
<keyword evidence="10" id="KW-1185">Reference proteome</keyword>
<keyword evidence="5 7" id="KW-1133">Transmembrane helix</keyword>
<organism evidence="9 10">
    <name type="scientific">Sulfurimonas lithotrophica</name>
    <dbReference type="NCBI Taxonomy" id="2590022"/>
    <lineage>
        <taxon>Bacteria</taxon>
        <taxon>Pseudomonadati</taxon>
        <taxon>Campylobacterota</taxon>
        <taxon>Epsilonproteobacteria</taxon>
        <taxon>Campylobacterales</taxon>
        <taxon>Sulfurimonadaceae</taxon>
        <taxon>Sulfurimonas</taxon>
    </lineage>
</organism>
<keyword evidence="3" id="KW-1003">Cell membrane</keyword>
<evidence type="ECO:0000313" key="9">
    <source>
        <dbReference type="EMBL" id="QFR49511.1"/>
    </source>
</evidence>
<dbReference type="PANTHER" id="PTHR30489:SF0">
    <property type="entry name" value="LIPOPROTEIN-RELEASING SYSTEM TRANSMEMBRANE PROTEIN LOLE"/>
    <property type="match status" value="1"/>
</dbReference>
<dbReference type="InterPro" id="IPR003838">
    <property type="entry name" value="ABC3_permease_C"/>
</dbReference>
<dbReference type="GO" id="GO:0098797">
    <property type="term" value="C:plasma membrane protein complex"/>
    <property type="evidence" value="ECO:0007669"/>
    <property type="project" value="TreeGrafter"/>
</dbReference>
<comment type="similarity">
    <text evidence="2">Belongs to the ABC-4 integral membrane protein family. LolC/E subfamily.</text>
</comment>
<accession>A0A5P8P1L8</accession>
<keyword evidence="4 7" id="KW-0812">Transmembrane</keyword>
<dbReference type="RefSeq" id="WP_152307455.1">
    <property type="nucleotide sequence ID" value="NZ_CP043617.1"/>
</dbReference>
<gene>
    <name evidence="9" type="ORF">FJR48_07105</name>
</gene>
<evidence type="ECO:0000256" key="7">
    <source>
        <dbReference type="SAM" id="Phobius"/>
    </source>
</evidence>
<dbReference type="GO" id="GO:0044874">
    <property type="term" value="P:lipoprotein localization to outer membrane"/>
    <property type="evidence" value="ECO:0007669"/>
    <property type="project" value="TreeGrafter"/>
</dbReference>
<name>A0A5P8P1L8_9BACT</name>
<feature type="transmembrane region" description="Helical" evidence="7">
    <location>
        <begin position="353"/>
        <end position="377"/>
    </location>
</feature>
<evidence type="ECO:0000256" key="1">
    <source>
        <dbReference type="ARBA" id="ARBA00004651"/>
    </source>
</evidence>
<evidence type="ECO:0000256" key="6">
    <source>
        <dbReference type="ARBA" id="ARBA00023136"/>
    </source>
</evidence>
<evidence type="ECO:0000256" key="3">
    <source>
        <dbReference type="ARBA" id="ARBA00022475"/>
    </source>
</evidence>
<dbReference type="OrthoDB" id="8522929at2"/>
<evidence type="ECO:0000259" key="8">
    <source>
        <dbReference type="Pfam" id="PF02687"/>
    </source>
</evidence>
<dbReference type="Pfam" id="PF02687">
    <property type="entry name" value="FtsX"/>
    <property type="match status" value="1"/>
</dbReference>
<feature type="transmembrane region" description="Helical" evidence="7">
    <location>
        <begin position="255"/>
        <end position="273"/>
    </location>
</feature>
<keyword evidence="6 7" id="KW-0472">Membrane</keyword>
<sequence length="392" mass="44619">MNRYINLYLLEYSINSLLRQKYKNIFITTILTFLIFILSSMFFITSSIKNELQYSVESLPEITVQKLISGKHYDIEVSRVDEILSITGVNDVTARVWGYYYFVNAGVNFTLVGIEQFEKQYKNSLQNLVDATKNFDESNAYVGQGVKEIMSKNYFKEYFNFILPDGSLKKIDIGGTFKSDTNLESNDVIVLSKENMRSIYGMSDEYATDIVVKVANPDEVVTVAAKIKLLYPDTRVITKNDLKVSYQNIFDYKSGVFLALFIVSLFTFFIIVFDKSSGLSSSERKEIGVLKAIGWSLDDVLKEKFYEGALISIFAYLLGIFLALGFVYGLGAPLLRDIFSGYSELKVAFELPFVFDIQTMVLVFFLSVPIYIASIIIPSWRVATMDADEVMR</sequence>
<evidence type="ECO:0000256" key="5">
    <source>
        <dbReference type="ARBA" id="ARBA00022989"/>
    </source>
</evidence>
<dbReference type="EMBL" id="CP043617">
    <property type="protein sequence ID" value="QFR49511.1"/>
    <property type="molecule type" value="Genomic_DNA"/>
</dbReference>
<protein>
    <submittedName>
        <fullName evidence="9">FtsX-like permease family protein</fullName>
    </submittedName>
</protein>
<reference evidence="9 10" key="1">
    <citation type="submission" date="2019-09" db="EMBL/GenBank/DDBJ databases">
        <title>Sulfurimonas gotlandica sp. nov., a chemoautotrophic and psychrotolerant epsilonproteobacterium isolated from a pelagic redoxcline, and an emended description of the genus Sulfurimonas.</title>
        <authorList>
            <person name="Wang S."/>
            <person name="Jiang L."/>
            <person name="Shao S."/>
        </authorList>
    </citation>
    <scope>NUCLEOTIDE SEQUENCE [LARGE SCALE GENOMIC DNA]</scope>
    <source>
        <strain evidence="9 10">GYSZ_1</strain>
    </source>
</reference>
<feature type="transmembrane region" description="Helical" evidence="7">
    <location>
        <begin position="25"/>
        <end position="44"/>
    </location>
</feature>
<dbReference type="InterPro" id="IPR051447">
    <property type="entry name" value="Lipoprotein-release_system"/>
</dbReference>
<proteinExistence type="inferred from homology"/>
<feature type="transmembrane region" description="Helical" evidence="7">
    <location>
        <begin position="309"/>
        <end position="332"/>
    </location>
</feature>